<comment type="caution">
    <text evidence="3">The sequence shown here is derived from an EMBL/GenBank/DDBJ whole genome shotgun (WGS) entry which is preliminary data.</text>
</comment>
<evidence type="ECO:0000313" key="3">
    <source>
        <dbReference type="EMBL" id="NWK02723.1"/>
    </source>
</evidence>
<dbReference type="GO" id="GO:0016740">
    <property type="term" value="F:transferase activity"/>
    <property type="evidence" value="ECO:0007669"/>
    <property type="project" value="UniProtKB-KW"/>
</dbReference>
<reference evidence="3 4" key="1">
    <citation type="journal article" date="2019" name="Environ. Microbiol.">
        <title>Genomics insights into ecotype formation of ammonia-oxidizing archaea in the deep ocean.</title>
        <authorList>
            <person name="Wang Y."/>
            <person name="Huang J.M."/>
            <person name="Cui G.J."/>
            <person name="Nunoura T."/>
            <person name="Takaki Y."/>
            <person name="Li W.L."/>
            <person name="Li J."/>
            <person name="Gao Z.M."/>
            <person name="Takai K."/>
            <person name="Zhang A.Q."/>
            <person name="Stepanauskas R."/>
        </authorList>
    </citation>
    <scope>NUCLEOTIDE SEQUENCE [LARGE SCALE GENOMIC DNA]</scope>
    <source>
        <strain evidence="3 4">N8</strain>
    </source>
</reference>
<dbReference type="InterPro" id="IPR001173">
    <property type="entry name" value="Glyco_trans_2-like"/>
</dbReference>
<dbReference type="Gene3D" id="3.90.550.10">
    <property type="entry name" value="Spore Coat Polysaccharide Biosynthesis Protein SpsA, Chain A"/>
    <property type="match status" value="2"/>
</dbReference>
<organism evidence="3 4">
    <name type="scientific">Marine Group I thaumarchaeote</name>
    <dbReference type="NCBI Taxonomy" id="2511932"/>
    <lineage>
        <taxon>Archaea</taxon>
        <taxon>Nitrososphaerota</taxon>
        <taxon>Marine Group I</taxon>
    </lineage>
</organism>
<proteinExistence type="predicted"/>
<dbReference type="Pfam" id="PF00535">
    <property type="entry name" value="Glycos_transf_2"/>
    <property type="match status" value="1"/>
</dbReference>
<dbReference type="CDD" id="cd04179">
    <property type="entry name" value="DPM_DPG-synthase_like"/>
    <property type="match status" value="1"/>
</dbReference>
<dbReference type="InterPro" id="IPR029044">
    <property type="entry name" value="Nucleotide-diphossugar_trans"/>
</dbReference>
<dbReference type="Proteomes" id="UP000529843">
    <property type="component" value="Unassembled WGS sequence"/>
</dbReference>
<evidence type="ECO:0000259" key="1">
    <source>
        <dbReference type="Pfam" id="PF00483"/>
    </source>
</evidence>
<feature type="domain" description="Glycosyltransferase 2-like" evidence="2">
    <location>
        <begin position="253"/>
        <end position="364"/>
    </location>
</feature>
<name>A0A7K4NNF2_9ARCH</name>
<dbReference type="AlphaFoldDB" id="A0A7K4NNF2"/>
<dbReference type="EMBL" id="JACAST010000075">
    <property type="protein sequence ID" value="NWK02723.1"/>
    <property type="molecule type" value="Genomic_DNA"/>
</dbReference>
<dbReference type="PANTHER" id="PTHR22572">
    <property type="entry name" value="SUGAR-1-PHOSPHATE GUANYL TRANSFERASE"/>
    <property type="match status" value="1"/>
</dbReference>
<feature type="domain" description="Nucleotidyl transferase" evidence="1">
    <location>
        <begin position="6"/>
        <end position="223"/>
    </location>
</feature>
<gene>
    <name evidence="3" type="ORF">HX804_05450</name>
</gene>
<protein>
    <submittedName>
        <fullName evidence="3">Glycosyltransferase</fullName>
    </submittedName>
</protein>
<accession>A0A7K4NNF2</accession>
<dbReference type="Pfam" id="PF00483">
    <property type="entry name" value="NTP_transferase"/>
    <property type="match status" value="1"/>
</dbReference>
<evidence type="ECO:0000259" key="2">
    <source>
        <dbReference type="Pfam" id="PF00535"/>
    </source>
</evidence>
<dbReference type="InterPro" id="IPR005835">
    <property type="entry name" value="NTP_transferase_dom"/>
</dbReference>
<sequence length="490" mass="55771">MNINQAVILAGGIGSRTKTRVYDNNTPKVMFRINNKPILQNILEIIHDKLKINSIIVVISKGDNQIRNYFGNGNNFGVTIDYVESDSNLGIADALYLVKEKIHGMFLVMLGDEFYINSNHFTIINKKYDDAEAVITFTNTDNPQDIANNYSIKADSTMRVKSLIEKPKTFENNMLGLGTFIFKNSIFDYIQKAPKSIRTKRKELIDVISILAKEKLVYAHKLNSSYVNINTVDDWKHAKYLYNKTHFNSYRKSLVIPSYNEVESLPFVINDFKDMVDEIIVADGGSSDGTIEKISNFENDINLKIIQSKFVGYGEALRNGIDKATGDIVILVEGDATFRSRDIYKMYEYIKDCDMVIGTRTTKELISQAANMSTGLRIANLLVAKFIELLWIKIEPRLTDVGCTYRTFWKSEYDEIKQNFIGLGPEFSPEMIIEFLRNDKRVIEIPVSYYGRIGGASKHSENFLAIFKTGLKMLSLILKKKFASPKLTPD</sequence>
<evidence type="ECO:0000313" key="4">
    <source>
        <dbReference type="Proteomes" id="UP000529843"/>
    </source>
</evidence>
<dbReference type="CDD" id="cd04181">
    <property type="entry name" value="NTP_transferase"/>
    <property type="match status" value="1"/>
</dbReference>
<dbReference type="InterPro" id="IPR050486">
    <property type="entry name" value="Mannose-1P_guanyltransferase"/>
</dbReference>
<dbReference type="SUPFAM" id="SSF53448">
    <property type="entry name" value="Nucleotide-diphospho-sugar transferases"/>
    <property type="match status" value="2"/>
</dbReference>
<keyword evidence="3" id="KW-0808">Transferase</keyword>